<keyword evidence="3" id="KW-0276">Fatty acid metabolism</keyword>
<dbReference type="GO" id="GO:0000036">
    <property type="term" value="F:acyl carrier activity"/>
    <property type="evidence" value="ECO:0007669"/>
    <property type="project" value="UniProtKB-UniRule"/>
</dbReference>
<dbReference type="PANTHER" id="PTHR20863:SF76">
    <property type="entry name" value="CARRIER DOMAIN-CONTAINING PROTEIN"/>
    <property type="match status" value="1"/>
</dbReference>
<evidence type="ECO:0000256" key="1">
    <source>
        <dbReference type="ARBA" id="ARBA00022450"/>
    </source>
</evidence>
<comment type="PTM">
    <text evidence="3">4'-phosphopantetheine is transferred from CoA to a specific serine of apo-ACP by AcpS. This modification is essential for activity because fatty acids are bound in thioester linkage to the sulfhydryl of the prosthetic group.</text>
</comment>
<protein>
    <recommendedName>
        <fullName evidence="3 4">Acyl carrier protein</fullName>
        <shortName evidence="3">ACP</shortName>
    </recommendedName>
</protein>
<dbReference type="Pfam" id="PF00550">
    <property type="entry name" value="PP-binding"/>
    <property type="match status" value="1"/>
</dbReference>
<dbReference type="PROSITE" id="PS50075">
    <property type="entry name" value="CARRIER"/>
    <property type="match status" value="1"/>
</dbReference>
<dbReference type="Gene3D" id="1.10.1200.10">
    <property type="entry name" value="ACP-like"/>
    <property type="match status" value="1"/>
</dbReference>
<comment type="PTM">
    <text evidence="5">4'-phosphopantetheine is transferred from CoA to a specific serine of apo-ACP by acpS.</text>
</comment>
<keyword evidence="8" id="KW-1185">Reference proteome</keyword>
<dbReference type="PROSITE" id="PS51257">
    <property type="entry name" value="PROKAR_LIPOPROTEIN"/>
    <property type="match status" value="1"/>
</dbReference>
<evidence type="ECO:0000313" key="8">
    <source>
        <dbReference type="Proteomes" id="UP000644507"/>
    </source>
</evidence>
<reference evidence="7" key="2">
    <citation type="submission" date="2020-09" db="EMBL/GenBank/DDBJ databases">
        <authorList>
            <person name="Sun Q."/>
            <person name="Kim S."/>
        </authorList>
    </citation>
    <scope>NUCLEOTIDE SEQUENCE</scope>
    <source>
        <strain evidence="7">KCTC 12988</strain>
    </source>
</reference>
<dbReference type="SUPFAM" id="SSF47336">
    <property type="entry name" value="ACP-like"/>
    <property type="match status" value="1"/>
</dbReference>
<evidence type="ECO:0000256" key="4">
    <source>
        <dbReference type="NCBIfam" id="TIGR00517"/>
    </source>
</evidence>
<comment type="function">
    <text evidence="3 5">Carrier of the growing fatty acid chain in fatty acid biosynthesis.</text>
</comment>
<dbReference type="GO" id="GO:0031177">
    <property type="term" value="F:phosphopantetheine binding"/>
    <property type="evidence" value="ECO:0007669"/>
    <property type="project" value="InterPro"/>
</dbReference>
<dbReference type="GO" id="GO:0005737">
    <property type="term" value="C:cytoplasm"/>
    <property type="evidence" value="ECO:0007669"/>
    <property type="project" value="UniProtKB-SubCell"/>
</dbReference>
<dbReference type="InterPro" id="IPR036736">
    <property type="entry name" value="ACP-like_sf"/>
</dbReference>
<dbReference type="NCBIfam" id="NF002148">
    <property type="entry name" value="PRK00982.1-2"/>
    <property type="match status" value="1"/>
</dbReference>
<organism evidence="7 8">
    <name type="scientific">Roseibacillus persicicus</name>
    <dbReference type="NCBI Taxonomy" id="454148"/>
    <lineage>
        <taxon>Bacteria</taxon>
        <taxon>Pseudomonadati</taxon>
        <taxon>Verrucomicrobiota</taxon>
        <taxon>Verrucomicrobiia</taxon>
        <taxon>Verrucomicrobiales</taxon>
        <taxon>Verrucomicrobiaceae</taxon>
        <taxon>Roseibacillus</taxon>
    </lineage>
</organism>
<comment type="caution">
    <text evidence="7">The sequence shown here is derived from an EMBL/GenBank/DDBJ whole genome shotgun (WGS) entry which is preliminary data.</text>
</comment>
<keyword evidence="1 3" id="KW-0596">Phosphopantetheine</keyword>
<dbReference type="InterPro" id="IPR003231">
    <property type="entry name" value="ACP"/>
</dbReference>
<evidence type="ECO:0000256" key="5">
    <source>
        <dbReference type="RuleBase" id="RU003545"/>
    </source>
</evidence>
<dbReference type="NCBIfam" id="NF002150">
    <property type="entry name" value="PRK00982.1-4"/>
    <property type="match status" value="1"/>
</dbReference>
<dbReference type="InterPro" id="IPR020806">
    <property type="entry name" value="PKS_PP-bd"/>
</dbReference>
<dbReference type="RefSeq" id="WP_189571011.1">
    <property type="nucleotide sequence ID" value="NZ_BMXI01000012.1"/>
</dbReference>
<feature type="domain" description="Carrier" evidence="6">
    <location>
        <begin position="36"/>
        <end position="111"/>
    </location>
</feature>
<comment type="similarity">
    <text evidence="3">Belongs to the acyl carrier protein (ACP) family.</text>
</comment>
<feature type="modified residue" description="O-(pantetheine 4'-phosphoryl)serine" evidence="3">
    <location>
        <position position="71"/>
    </location>
</feature>
<dbReference type="GO" id="GO:0000035">
    <property type="term" value="F:acyl binding"/>
    <property type="evidence" value="ECO:0007669"/>
    <property type="project" value="TreeGrafter"/>
</dbReference>
<dbReference type="EMBL" id="BMXI01000012">
    <property type="protein sequence ID" value="GHC59350.1"/>
    <property type="molecule type" value="Genomic_DNA"/>
</dbReference>
<accession>A0A918TRI8</accession>
<dbReference type="HAMAP" id="MF_01217">
    <property type="entry name" value="Acyl_carrier"/>
    <property type="match status" value="1"/>
</dbReference>
<dbReference type="Proteomes" id="UP000644507">
    <property type="component" value="Unassembled WGS sequence"/>
</dbReference>
<keyword evidence="2 3" id="KW-0597">Phosphoprotein</keyword>
<dbReference type="SMART" id="SM00823">
    <property type="entry name" value="PKS_PP"/>
    <property type="match status" value="1"/>
</dbReference>
<keyword evidence="3" id="KW-0444">Lipid biosynthesis</keyword>
<dbReference type="PANTHER" id="PTHR20863">
    <property type="entry name" value="ACYL CARRIER PROTEIN"/>
    <property type="match status" value="1"/>
</dbReference>
<evidence type="ECO:0000259" key="6">
    <source>
        <dbReference type="PROSITE" id="PS50075"/>
    </source>
</evidence>
<sequence>MKSILLATALAGTTIFTLSCQPNGEGKVPQQVENTSATTLRIKELISELLEVPPSQIQPGDSFIADLGADSLDFVELIMATEEEFGITIPDSEAVELTTVGALIAYLKSPRT</sequence>
<name>A0A918TRI8_9BACT</name>
<evidence type="ECO:0000313" key="7">
    <source>
        <dbReference type="EMBL" id="GHC59350.1"/>
    </source>
</evidence>
<comment type="subcellular location">
    <subcellularLocation>
        <location evidence="3">Cytoplasm</location>
    </subcellularLocation>
</comment>
<evidence type="ECO:0000256" key="2">
    <source>
        <dbReference type="ARBA" id="ARBA00022553"/>
    </source>
</evidence>
<comment type="pathway">
    <text evidence="3 5">Lipid metabolism; fatty acid biosynthesis.</text>
</comment>
<evidence type="ECO:0000256" key="3">
    <source>
        <dbReference type="HAMAP-Rule" id="MF_01217"/>
    </source>
</evidence>
<proteinExistence type="inferred from homology"/>
<dbReference type="InterPro" id="IPR009081">
    <property type="entry name" value="PP-bd_ACP"/>
</dbReference>
<keyword evidence="3" id="KW-0443">Lipid metabolism</keyword>
<dbReference type="AlphaFoldDB" id="A0A918TRI8"/>
<dbReference type="NCBIfam" id="TIGR00517">
    <property type="entry name" value="acyl_carrier"/>
    <property type="match status" value="1"/>
</dbReference>
<gene>
    <name evidence="3" type="primary">acpP</name>
    <name evidence="7" type="ORF">GCM10007100_28120</name>
</gene>
<keyword evidence="3" id="KW-0963">Cytoplasm</keyword>
<keyword evidence="3" id="KW-0275">Fatty acid biosynthesis</keyword>
<reference evidence="7" key="1">
    <citation type="journal article" date="2014" name="Int. J. Syst. Evol. Microbiol.">
        <title>Complete genome sequence of Corynebacterium casei LMG S-19264T (=DSM 44701T), isolated from a smear-ripened cheese.</title>
        <authorList>
            <consortium name="US DOE Joint Genome Institute (JGI-PGF)"/>
            <person name="Walter F."/>
            <person name="Albersmeier A."/>
            <person name="Kalinowski J."/>
            <person name="Ruckert C."/>
        </authorList>
    </citation>
    <scope>NUCLEOTIDE SEQUENCE</scope>
    <source>
        <strain evidence="7">KCTC 12988</strain>
    </source>
</reference>